<comment type="catalytic activity">
    <reaction evidence="8">
        <text>dopamine + acetyl-CoA = N-acetyldopamine + CoA + H(+)</text>
        <dbReference type="Rhea" id="RHEA:51388"/>
        <dbReference type="ChEBI" id="CHEBI:15378"/>
        <dbReference type="ChEBI" id="CHEBI:57287"/>
        <dbReference type="ChEBI" id="CHEBI:57288"/>
        <dbReference type="ChEBI" id="CHEBI:59905"/>
        <dbReference type="ChEBI" id="CHEBI:125678"/>
    </reaction>
    <physiologicalReaction direction="left-to-right" evidence="8">
        <dbReference type="Rhea" id="RHEA:51389"/>
    </physiologicalReaction>
</comment>
<dbReference type="SUPFAM" id="SSF55729">
    <property type="entry name" value="Acyl-CoA N-acyltransferases (Nat)"/>
    <property type="match status" value="1"/>
</dbReference>
<dbReference type="OrthoDB" id="41532at2759"/>
<dbReference type="EMBL" id="CADEPM010000012">
    <property type="protein sequence ID" value="CAB3410935.1"/>
    <property type="molecule type" value="Genomic_DNA"/>
</dbReference>
<keyword evidence="1" id="KW-0808">Transferase</keyword>
<gene>
    <name evidence="13" type="ORF">CBOVIS_LOCUS12383</name>
</gene>
<dbReference type="FunFam" id="3.40.630.30:FF:000046">
    <property type="entry name" value="Dopamine N-acetyltransferase"/>
    <property type="match status" value="1"/>
</dbReference>
<dbReference type="PANTHER" id="PTHR20905:SF30">
    <property type="entry name" value="N-ACETYLTRANSFERASE DOMAIN-CONTAINING PROTEIN"/>
    <property type="match status" value="1"/>
</dbReference>
<dbReference type="EC" id="2.3.1.87" evidence="4"/>
<protein>
    <recommendedName>
        <fullName evidence="4">aralkylamine N-acetyltransferase</fullName>
        <ecNumber evidence="4">2.3.1.87</ecNumber>
    </recommendedName>
</protein>
<comment type="catalytic activity">
    <reaction evidence="9">
        <text>serotonin + (9Z)-octadecenoyl-CoA = N-(9Z-octadecenoyl)-serotonin + CoA + H(+)</text>
        <dbReference type="Rhea" id="RHEA:51392"/>
        <dbReference type="ChEBI" id="CHEBI:15378"/>
        <dbReference type="ChEBI" id="CHEBI:57287"/>
        <dbReference type="ChEBI" id="CHEBI:57387"/>
        <dbReference type="ChEBI" id="CHEBI:134064"/>
        <dbReference type="ChEBI" id="CHEBI:350546"/>
    </reaction>
    <physiologicalReaction direction="left-to-right" evidence="9">
        <dbReference type="Rhea" id="RHEA:51393"/>
    </physiologicalReaction>
</comment>
<keyword evidence="14" id="KW-1185">Reference proteome</keyword>
<sequence>MQQKFFYHLAVEDDAEEIIEFLCNNFVYEEPATRSLNIRPDDARELYTTIVHHCLRYPFSTVVTTADGTIAAVLMNNIWKREDGISAADYDLTNLPEGLAAYMKMSNIIHADFWEMVPSNVTAVLFREFSLVSKPFQRQGIAKKMVTCQMSIDKLKMFNIGGVVSETSSFANQTLLAKQGFKCLRELAYSDVLDTQGNCLIVPDDGAKGLRLNYKPIEKFELAPES</sequence>
<comment type="caution">
    <text evidence="13">The sequence shown here is derived from an EMBL/GenBank/DDBJ whole genome shotgun (WGS) entry which is preliminary data.</text>
</comment>
<accession>A0A8S1FAP6</accession>
<evidence type="ECO:0000313" key="13">
    <source>
        <dbReference type="EMBL" id="CAB3410935.1"/>
    </source>
</evidence>
<evidence type="ECO:0000256" key="3">
    <source>
        <dbReference type="ARBA" id="ARBA00038182"/>
    </source>
</evidence>
<name>A0A8S1FAP6_9PELO</name>
<comment type="pathway">
    <text evidence="2">Aromatic compound metabolism; melatonin biosynthesis; melatonin from serotonin: step 1/2.</text>
</comment>
<dbReference type="Proteomes" id="UP000494206">
    <property type="component" value="Unassembled WGS sequence"/>
</dbReference>
<dbReference type="AlphaFoldDB" id="A0A8S1FAP6"/>
<evidence type="ECO:0000256" key="5">
    <source>
        <dbReference type="ARBA" id="ARBA00050189"/>
    </source>
</evidence>
<dbReference type="InterPro" id="IPR016181">
    <property type="entry name" value="Acyl_CoA_acyltransferase"/>
</dbReference>
<comment type="catalytic activity">
    <reaction evidence="11">
        <text>dopamine + hexadecanoyl-CoA = N-hexadecanoyl-dopamine + CoA + H(+)</text>
        <dbReference type="Rhea" id="RHEA:51376"/>
        <dbReference type="ChEBI" id="CHEBI:15378"/>
        <dbReference type="ChEBI" id="CHEBI:57287"/>
        <dbReference type="ChEBI" id="CHEBI:57379"/>
        <dbReference type="ChEBI" id="CHEBI:59905"/>
        <dbReference type="ChEBI" id="CHEBI:134058"/>
    </reaction>
    <physiologicalReaction direction="left-to-right" evidence="11">
        <dbReference type="Rhea" id="RHEA:51377"/>
    </physiologicalReaction>
</comment>
<comment type="catalytic activity">
    <reaction evidence="7">
        <text>serotonin + (5Z,8Z,11Z,14Z)-eicosatetraenoyl-CoA = N-[(5Z,8Z,11Z,14Z)-eicosatetraenoyl]-serotonin + CoA + H(+)</text>
        <dbReference type="Rhea" id="RHEA:51396"/>
        <dbReference type="ChEBI" id="CHEBI:15378"/>
        <dbReference type="ChEBI" id="CHEBI:57287"/>
        <dbReference type="ChEBI" id="CHEBI:57368"/>
        <dbReference type="ChEBI" id="CHEBI:132255"/>
        <dbReference type="ChEBI" id="CHEBI:350546"/>
    </reaction>
    <physiologicalReaction direction="left-to-right" evidence="7">
        <dbReference type="Rhea" id="RHEA:51397"/>
    </physiologicalReaction>
</comment>
<dbReference type="PANTHER" id="PTHR20905">
    <property type="entry name" value="N-ACETYLTRANSFERASE-RELATED"/>
    <property type="match status" value="1"/>
</dbReference>
<evidence type="ECO:0000256" key="2">
    <source>
        <dbReference type="ARBA" id="ARBA00037926"/>
    </source>
</evidence>
<evidence type="ECO:0000256" key="9">
    <source>
        <dbReference type="ARBA" id="ARBA00051823"/>
    </source>
</evidence>
<comment type="catalytic activity">
    <reaction evidence="6">
        <text>serotonin + octadecanoyl-CoA = N-octadecanoyl-serotonin + CoA + H(+)</text>
        <dbReference type="Rhea" id="RHEA:51400"/>
        <dbReference type="ChEBI" id="CHEBI:15378"/>
        <dbReference type="ChEBI" id="CHEBI:57287"/>
        <dbReference type="ChEBI" id="CHEBI:57394"/>
        <dbReference type="ChEBI" id="CHEBI:134065"/>
        <dbReference type="ChEBI" id="CHEBI:350546"/>
    </reaction>
    <physiologicalReaction direction="left-to-right" evidence="6">
        <dbReference type="Rhea" id="RHEA:51401"/>
    </physiologicalReaction>
</comment>
<dbReference type="Gene3D" id="3.40.630.30">
    <property type="match status" value="1"/>
</dbReference>
<evidence type="ECO:0000256" key="12">
    <source>
        <dbReference type="ARBA" id="ARBA00052491"/>
    </source>
</evidence>
<evidence type="ECO:0000256" key="6">
    <source>
        <dbReference type="ARBA" id="ARBA00050849"/>
    </source>
</evidence>
<comment type="catalytic activity">
    <reaction evidence="12">
        <text>serotonin + acetyl-CoA = N-acetylserotonin + CoA + H(+)</text>
        <dbReference type="Rhea" id="RHEA:25217"/>
        <dbReference type="ChEBI" id="CHEBI:15378"/>
        <dbReference type="ChEBI" id="CHEBI:17697"/>
        <dbReference type="ChEBI" id="CHEBI:57287"/>
        <dbReference type="ChEBI" id="CHEBI:57288"/>
        <dbReference type="ChEBI" id="CHEBI:350546"/>
        <dbReference type="EC" id="2.3.1.87"/>
    </reaction>
    <physiologicalReaction direction="left-to-right" evidence="12">
        <dbReference type="Rhea" id="RHEA:25218"/>
    </physiologicalReaction>
</comment>
<reference evidence="13 14" key="1">
    <citation type="submission" date="2020-04" db="EMBL/GenBank/DDBJ databases">
        <authorList>
            <person name="Laetsch R D."/>
            <person name="Stevens L."/>
            <person name="Kumar S."/>
            <person name="Blaxter L. M."/>
        </authorList>
    </citation>
    <scope>NUCLEOTIDE SEQUENCE [LARGE SCALE GENOMIC DNA]</scope>
</reference>
<evidence type="ECO:0000256" key="8">
    <source>
        <dbReference type="ARBA" id="ARBA00051711"/>
    </source>
</evidence>
<evidence type="ECO:0000256" key="1">
    <source>
        <dbReference type="ARBA" id="ARBA00022679"/>
    </source>
</evidence>
<evidence type="ECO:0000256" key="4">
    <source>
        <dbReference type="ARBA" id="ARBA00039114"/>
    </source>
</evidence>
<comment type="catalytic activity">
    <reaction evidence="10">
        <text>serotonin + hexadecanoyl-CoA = N-hexadecanoyl-serotonin + CoA + H(+)</text>
        <dbReference type="Rhea" id="RHEA:51384"/>
        <dbReference type="ChEBI" id="CHEBI:15378"/>
        <dbReference type="ChEBI" id="CHEBI:57287"/>
        <dbReference type="ChEBI" id="CHEBI:57379"/>
        <dbReference type="ChEBI" id="CHEBI:134059"/>
        <dbReference type="ChEBI" id="CHEBI:350546"/>
    </reaction>
    <physiologicalReaction direction="left-to-right" evidence="10">
        <dbReference type="Rhea" id="RHEA:51385"/>
    </physiologicalReaction>
</comment>
<comment type="catalytic activity">
    <reaction evidence="5">
        <text>dopamine + (9Z)-octadecenoyl-CoA = N-(9Z-octadecanoyl)-dopamine + CoA + H(+)</text>
        <dbReference type="Rhea" id="RHEA:51380"/>
        <dbReference type="ChEBI" id="CHEBI:15378"/>
        <dbReference type="ChEBI" id="CHEBI:31883"/>
        <dbReference type="ChEBI" id="CHEBI:57287"/>
        <dbReference type="ChEBI" id="CHEBI:57387"/>
        <dbReference type="ChEBI" id="CHEBI:59905"/>
    </reaction>
    <physiologicalReaction direction="left-to-right" evidence="5">
        <dbReference type="Rhea" id="RHEA:51381"/>
    </physiologicalReaction>
</comment>
<comment type="similarity">
    <text evidence="3">Belongs to the acetyltransferase family. AANAT subfamily.</text>
</comment>
<evidence type="ECO:0000256" key="11">
    <source>
        <dbReference type="ARBA" id="ARBA00052335"/>
    </source>
</evidence>
<evidence type="ECO:0000313" key="14">
    <source>
        <dbReference type="Proteomes" id="UP000494206"/>
    </source>
</evidence>
<evidence type="ECO:0000256" key="7">
    <source>
        <dbReference type="ARBA" id="ARBA00051284"/>
    </source>
</evidence>
<evidence type="ECO:0000256" key="10">
    <source>
        <dbReference type="ARBA" id="ARBA00052178"/>
    </source>
</evidence>
<proteinExistence type="inferred from homology"/>
<dbReference type="GO" id="GO:0004059">
    <property type="term" value="F:aralkylamine N-acetyltransferase activity"/>
    <property type="evidence" value="ECO:0007669"/>
    <property type="project" value="UniProtKB-EC"/>
</dbReference>
<organism evidence="13 14">
    <name type="scientific">Caenorhabditis bovis</name>
    <dbReference type="NCBI Taxonomy" id="2654633"/>
    <lineage>
        <taxon>Eukaryota</taxon>
        <taxon>Metazoa</taxon>
        <taxon>Ecdysozoa</taxon>
        <taxon>Nematoda</taxon>
        <taxon>Chromadorea</taxon>
        <taxon>Rhabditida</taxon>
        <taxon>Rhabditina</taxon>
        <taxon>Rhabditomorpha</taxon>
        <taxon>Rhabditoidea</taxon>
        <taxon>Rhabditidae</taxon>
        <taxon>Peloderinae</taxon>
        <taxon>Caenorhabditis</taxon>
    </lineage>
</organism>